<dbReference type="NCBIfam" id="NF009239">
    <property type="entry name" value="PRK12595.1"/>
    <property type="match status" value="1"/>
</dbReference>
<dbReference type="GO" id="GO:0009073">
    <property type="term" value="P:aromatic amino acid family biosynthetic process"/>
    <property type="evidence" value="ECO:0007669"/>
    <property type="project" value="InterPro"/>
</dbReference>
<dbReference type="InterPro" id="IPR041071">
    <property type="entry name" value="DAHP_snth_FXD"/>
</dbReference>
<dbReference type="RefSeq" id="WP_171226389.1">
    <property type="nucleotide sequence ID" value="NZ_CP053085.1"/>
</dbReference>
<dbReference type="InterPro" id="IPR006268">
    <property type="entry name" value="DAHP_syn_2"/>
</dbReference>
<dbReference type="InterPro" id="IPR013785">
    <property type="entry name" value="Aldolase_TIM"/>
</dbReference>
<evidence type="ECO:0000256" key="1">
    <source>
        <dbReference type="ARBA" id="ARBA00022679"/>
    </source>
</evidence>
<dbReference type="Pfam" id="PF00793">
    <property type="entry name" value="DAHP_synth_1"/>
    <property type="match status" value="1"/>
</dbReference>
<dbReference type="KEGG" id="ggr:HKW67_16240"/>
<dbReference type="EMBL" id="CP053085">
    <property type="protein sequence ID" value="QJR36956.1"/>
    <property type="molecule type" value="Genomic_DNA"/>
</dbReference>
<organism evidence="4 5">
    <name type="scientific">Gemmatimonas groenlandica</name>
    <dbReference type="NCBI Taxonomy" id="2732249"/>
    <lineage>
        <taxon>Bacteria</taxon>
        <taxon>Pseudomonadati</taxon>
        <taxon>Gemmatimonadota</taxon>
        <taxon>Gemmatimonadia</taxon>
        <taxon>Gemmatimonadales</taxon>
        <taxon>Gemmatimonadaceae</taxon>
        <taxon>Gemmatimonas</taxon>
    </lineage>
</organism>
<dbReference type="AlphaFoldDB" id="A0A6M4ITY6"/>
<sequence>MIIVTVPGISESALARLIEHVEAAGLRTHVSRGEHRTIVGCIGDEGLLSDHGLTQLEGVERVLPVLKPYKLASREFSVQSTAIRLGDAADTVIGGRDLVVIAGPCSVEGREMMHETAHAVQRSGARLLRAGAFKPRSSPYAFQGMGEEGLKILAEVRAETGMPIVTEVMDTRQVELVASYADVLQIGARNMQNFPLLTEVGRTQRPVLLKRGLSATITELLMAAEYIMAQGNGDVILCERGIRTYETATRNTLDVAAIPVLKRETHLPVMVDPSHAGGRAHLVAPLAMAAVAAGADGLIVEVHPHPATAKSDGEQSLEPSAFASMMQQVRSVALAVGREPSWEVELASV</sequence>
<feature type="domain" description="DAHP synthase ferredoxin-like" evidence="3">
    <location>
        <begin position="1"/>
        <end position="67"/>
    </location>
</feature>
<accession>A0A6M4ITY6</accession>
<dbReference type="Proteomes" id="UP000500938">
    <property type="component" value="Chromosome"/>
</dbReference>
<name>A0A6M4ITY6_9BACT</name>
<dbReference type="Gene3D" id="3.20.20.70">
    <property type="entry name" value="Aldolase class I"/>
    <property type="match status" value="1"/>
</dbReference>
<evidence type="ECO:0000313" key="5">
    <source>
        <dbReference type="Proteomes" id="UP000500938"/>
    </source>
</evidence>
<dbReference type="NCBIfam" id="TIGR01361">
    <property type="entry name" value="DAHP_synth_Bsub"/>
    <property type="match status" value="1"/>
</dbReference>
<evidence type="ECO:0000259" key="3">
    <source>
        <dbReference type="Pfam" id="PF18152"/>
    </source>
</evidence>
<dbReference type="Pfam" id="PF18152">
    <property type="entry name" value="DAHP_snth_FXD"/>
    <property type="match status" value="1"/>
</dbReference>
<proteinExistence type="predicted"/>
<evidence type="ECO:0000259" key="2">
    <source>
        <dbReference type="Pfam" id="PF00793"/>
    </source>
</evidence>
<evidence type="ECO:0000313" key="4">
    <source>
        <dbReference type="EMBL" id="QJR36956.1"/>
    </source>
</evidence>
<dbReference type="InterPro" id="IPR052899">
    <property type="entry name" value="Class-I_DAHP_synthase"/>
</dbReference>
<dbReference type="SUPFAM" id="SSF51569">
    <property type="entry name" value="Aldolase"/>
    <property type="match status" value="1"/>
</dbReference>
<protein>
    <submittedName>
        <fullName evidence="4">3-deoxy-7-phosphoheptulonate synthase</fullName>
        <ecNumber evidence="4">2.5.1.54</ecNumber>
    </submittedName>
</protein>
<dbReference type="PANTHER" id="PTHR43018">
    <property type="entry name" value="PHOSPHO-2-DEHYDRO-3-DEOXYHEPTONATE ALDOLASE"/>
    <property type="match status" value="1"/>
</dbReference>
<keyword evidence="5" id="KW-1185">Reference proteome</keyword>
<dbReference type="GO" id="GO:0003849">
    <property type="term" value="F:3-deoxy-7-phosphoheptulonate synthase activity"/>
    <property type="evidence" value="ECO:0007669"/>
    <property type="project" value="UniProtKB-EC"/>
</dbReference>
<dbReference type="Gene3D" id="3.30.70.1140">
    <property type="entry name" value="Phospho-2-dehydro-3-deoxyheptonate aldolase, domain 1"/>
    <property type="match status" value="1"/>
</dbReference>
<keyword evidence="1 4" id="KW-0808">Transferase</keyword>
<reference evidence="4 5" key="1">
    <citation type="submission" date="2020-05" db="EMBL/GenBank/DDBJ databases">
        <title>Complete genome sequence of Gemmatimonas greenlandica TET16.</title>
        <authorList>
            <person name="Zeng Y."/>
        </authorList>
    </citation>
    <scope>NUCLEOTIDE SEQUENCE [LARGE SCALE GENOMIC DNA]</scope>
    <source>
        <strain evidence="4 5">TET16</strain>
    </source>
</reference>
<dbReference type="NCBIfam" id="NF006421">
    <property type="entry name" value="PRK08673.1"/>
    <property type="match status" value="1"/>
</dbReference>
<dbReference type="GO" id="GO:0016832">
    <property type="term" value="F:aldehyde-lyase activity"/>
    <property type="evidence" value="ECO:0007669"/>
    <property type="project" value="InterPro"/>
</dbReference>
<feature type="domain" description="DAHP synthetase I/KDSA" evidence="2">
    <location>
        <begin position="90"/>
        <end position="331"/>
    </location>
</feature>
<dbReference type="InterPro" id="IPR006218">
    <property type="entry name" value="DAHP1/KDSA"/>
</dbReference>
<gene>
    <name evidence="4" type="primary">aroF</name>
    <name evidence="4" type="ORF">HKW67_16240</name>
</gene>
<dbReference type="EC" id="2.5.1.54" evidence="4"/>
<dbReference type="PANTHER" id="PTHR43018:SF2">
    <property type="entry name" value="PHOSPHO-2-DEHYDRO-3-DEOXYHEPTONATE ALDOLASE"/>
    <property type="match status" value="1"/>
</dbReference>